<proteinExistence type="inferred from homology"/>
<evidence type="ECO:0000256" key="1">
    <source>
        <dbReference type="ARBA" id="ARBA00001933"/>
    </source>
</evidence>
<dbReference type="Gene3D" id="3.40.640.10">
    <property type="entry name" value="Type I PLP-dependent aspartate aminotransferase-like (Major domain)"/>
    <property type="match status" value="1"/>
</dbReference>
<feature type="non-terminal residue" evidence="7">
    <location>
        <position position="95"/>
    </location>
</feature>
<dbReference type="PANTHER" id="PTHR11879:SF37">
    <property type="entry name" value="AROMATIC-AMINO-ACID AMINOTRANSFERASE"/>
    <property type="match status" value="1"/>
</dbReference>
<gene>
    <name evidence="7" type="ORF">DI598_09115</name>
</gene>
<dbReference type="EMBL" id="QFOI01000139">
    <property type="protein sequence ID" value="PZP48908.1"/>
    <property type="molecule type" value="Genomic_DNA"/>
</dbReference>
<dbReference type="AlphaFoldDB" id="A0A2W5F0D7"/>
<name>A0A2W5F0D7_9SPHI</name>
<dbReference type="GO" id="GO:0042802">
    <property type="term" value="F:identical protein binding"/>
    <property type="evidence" value="ECO:0007669"/>
    <property type="project" value="TreeGrafter"/>
</dbReference>
<reference evidence="7 8" key="1">
    <citation type="submission" date="2017-11" db="EMBL/GenBank/DDBJ databases">
        <title>Infants hospitalized years apart are colonized by the same room-sourced microbial strains.</title>
        <authorList>
            <person name="Brooks B."/>
            <person name="Olm M.R."/>
            <person name="Firek B.A."/>
            <person name="Baker R."/>
            <person name="Thomas B.C."/>
            <person name="Morowitz M.J."/>
            <person name="Banfield J.F."/>
        </authorList>
    </citation>
    <scope>NUCLEOTIDE SEQUENCE [LARGE SCALE GENOMIC DNA]</scope>
    <source>
        <strain evidence="7">S2_009_000_R2_76</strain>
    </source>
</reference>
<dbReference type="EC" id="2.6.1.57" evidence="7"/>
<evidence type="ECO:0000313" key="8">
    <source>
        <dbReference type="Proteomes" id="UP000249645"/>
    </source>
</evidence>
<dbReference type="InterPro" id="IPR015424">
    <property type="entry name" value="PyrdxlP-dep_Trfase"/>
</dbReference>
<evidence type="ECO:0000256" key="4">
    <source>
        <dbReference type="ARBA" id="ARBA00022576"/>
    </source>
</evidence>
<dbReference type="InterPro" id="IPR015421">
    <property type="entry name" value="PyrdxlP-dep_Trfase_major"/>
</dbReference>
<dbReference type="Proteomes" id="UP000249645">
    <property type="component" value="Unassembled WGS sequence"/>
</dbReference>
<evidence type="ECO:0000256" key="3">
    <source>
        <dbReference type="ARBA" id="ARBA00011738"/>
    </source>
</evidence>
<dbReference type="InterPro" id="IPR015422">
    <property type="entry name" value="PyrdxlP-dep_Trfase_small"/>
</dbReference>
<dbReference type="GO" id="GO:0033585">
    <property type="term" value="P:L-phenylalanine biosynthetic process from chorismate via phenylpyruvate"/>
    <property type="evidence" value="ECO:0007669"/>
    <property type="project" value="TreeGrafter"/>
</dbReference>
<dbReference type="SUPFAM" id="SSF53383">
    <property type="entry name" value="PLP-dependent transferases"/>
    <property type="match status" value="1"/>
</dbReference>
<evidence type="ECO:0000313" key="7">
    <source>
        <dbReference type="EMBL" id="PZP48908.1"/>
    </source>
</evidence>
<dbReference type="PANTHER" id="PTHR11879">
    <property type="entry name" value="ASPARTATE AMINOTRANSFERASE"/>
    <property type="match status" value="1"/>
</dbReference>
<accession>A0A2W5F0D7</accession>
<evidence type="ECO:0000256" key="6">
    <source>
        <dbReference type="ARBA" id="ARBA00022898"/>
    </source>
</evidence>
<comment type="cofactor">
    <cofactor evidence="1">
        <name>pyridoxal 5'-phosphate</name>
        <dbReference type="ChEBI" id="CHEBI:597326"/>
    </cofactor>
</comment>
<keyword evidence="4 7" id="KW-0032">Aminotransferase</keyword>
<comment type="subunit">
    <text evidence="3">Homodimer.</text>
</comment>
<evidence type="ECO:0000256" key="2">
    <source>
        <dbReference type="ARBA" id="ARBA00007441"/>
    </source>
</evidence>
<dbReference type="Gene3D" id="3.90.1150.10">
    <property type="entry name" value="Aspartate Aminotransferase, domain 1"/>
    <property type="match status" value="1"/>
</dbReference>
<dbReference type="InterPro" id="IPR000796">
    <property type="entry name" value="Asp_trans"/>
</dbReference>
<dbReference type="GO" id="GO:0030170">
    <property type="term" value="F:pyridoxal phosphate binding"/>
    <property type="evidence" value="ECO:0007669"/>
    <property type="project" value="TreeGrafter"/>
</dbReference>
<evidence type="ECO:0000256" key="5">
    <source>
        <dbReference type="ARBA" id="ARBA00022679"/>
    </source>
</evidence>
<keyword evidence="6" id="KW-0663">Pyridoxal phosphate</keyword>
<comment type="caution">
    <text evidence="7">The sequence shown here is derived from an EMBL/GenBank/DDBJ whole genome shotgun (WGS) entry which is preliminary data.</text>
</comment>
<dbReference type="GO" id="GO:0004838">
    <property type="term" value="F:L-tyrosine-2-oxoglutarate transaminase activity"/>
    <property type="evidence" value="ECO:0007669"/>
    <property type="project" value="TreeGrafter"/>
</dbReference>
<dbReference type="GO" id="GO:0005829">
    <property type="term" value="C:cytosol"/>
    <property type="evidence" value="ECO:0007669"/>
    <property type="project" value="TreeGrafter"/>
</dbReference>
<comment type="similarity">
    <text evidence="2">Belongs to the class-I pyridoxal-phosphate-dependent aminotransferase family.</text>
</comment>
<protein>
    <submittedName>
        <fullName evidence="7">Aromatic amino acid aminotransferase</fullName>
        <ecNumber evidence="7">2.6.1.57</ecNumber>
    </submittedName>
</protein>
<organism evidence="7 8">
    <name type="scientific">Pseudopedobacter saltans</name>
    <dbReference type="NCBI Taxonomy" id="151895"/>
    <lineage>
        <taxon>Bacteria</taxon>
        <taxon>Pseudomonadati</taxon>
        <taxon>Bacteroidota</taxon>
        <taxon>Sphingobacteriia</taxon>
        <taxon>Sphingobacteriales</taxon>
        <taxon>Sphingobacteriaceae</taxon>
        <taxon>Pseudopedobacter</taxon>
    </lineage>
</organism>
<sequence length="95" mass="10697">MFEHITEFPSDPILGLVEKFKKDPRSEKINLSIGLYYDEDGNIPQLEAIKKAKKIYWDTQNGPSGYLPIGGLQSYCDGSQKLIFGKDSKGIQESK</sequence>
<keyword evidence="5 7" id="KW-0808">Transferase</keyword>